<accession>A0A1V9XGK9</accession>
<keyword evidence="3" id="KW-1185">Reference proteome</keyword>
<dbReference type="EMBL" id="MNPL01011351">
    <property type="protein sequence ID" value="OQR72639.1"/>
    <property type="molecule type" value="Genomic_DNA"/>
</dbReference>
<feature type="region of interest" description="Disordered" evidence="1">
    <location>
        <begin position="21"/>
        <end position="297"/>
    </location>
</feature>
<proteinExistence type="predicted"/>
<feature type="compositionally biased region" description="Low complexity" evidence="1">
    <location>
        <begin position="161"/>
        <end position="173"/>
    </location>
</feature>
<feature type="compositionally biased region" description="Basic and acidic residues" evidence="1">
    <location>
        <begin position="408"/>
        <end position="421"/>
    </location>
</feature>
<organism evidence="2 3">
    <name type="scientific">Tropilaelaps mercedesae</name>
    <dbReference type="NCBI Taxonomy" id="418985"/>
    <lineage>
        <taxon>Eukaryota</taxon>
        <taxon>Metazoa</taxon>
        <taxon>Ecdysozoa</taxon>
        <taxon>Arthropoda</taxon>
        <taxon>Chelicerata</taxon>
        <taxon>Arachnida</taxon>
        <taxon>Acari</taxon>
        <taxon>Parasitiformes</taxon>
        <taxon>Mesostigmata</taxon>
        <taxon>Gamasina</taxon>
        <taxon>Dermanyssoidea</taxon>
        <taxon>Laelapidae</taxon>
        <taxon>Tropilaelaps</taxon>
    </lineage>
</organism>
<feature type="compositionally biased region" description="Polar residues" evidence="1">
    <location>
        <begin position="69"/>
        <end position="88"/>
    </location>
</feature>
<gene>
    <name evidence="2" type="ORF">BIW11_03738</name>
</gene>
<reference evidence="2 3" key="1">
    <citation type="journal article" date="2017" name="Gigascience">
        <title>Draft genome of the honey bee ectoparasitic mite, Tropilaelaps mercedesae, is shaped by the parasitic life history.</title>
        <authorList>
            <person name="Dong X."/>
            <person name="Armstrong S.D."/>
            <person name="Xia D."/>
            <person name="Makepeace B.L."/>
            <person name="Darby A.C."/>
            <person name="Kadowaki T."/>
        </authorList>
    </citation>
    <scope>NUCLEOTIDE SEQUENCE [LARGE SCALE GENOMIC DNA]</scope>
    <source>
        <strain evidence="2">Wuxi-XJTLU</strain>
    </source>
</reference>
<evidence type="ECO:0000256" key="1">
    <source>
        <dbReference type="SAM" id="MobiDB-lite"/>
    </source>
</evidence>
<name>A0A1V9XGK9_9ACAR</name>
<feature type="compositionally biased region" description="Polar residues" evidence="1">
    <location>
        <begin position="288"/>
        <end position="297"/>
    </location>
</feature>
<evidence type="ECO:0000313" key="3">
    <source>
        <dbReference type="Proteomes" id="UP000192247"/>
    </source>
</evidence>
<dbReference type="InParanoid" id="A0A1V9XGK9"/>
<feature type="compositionally biased region" description="Polar residues" evidence="1">
    <location>
        <begin position="241"/>
        <end position="256"/>
    </location>
</feature>
<evidence type="ECO:0000313" key="2">
    <source>
        <dbReference type="EMBL" id="OQR72639.1"/>
    </source>
</evidence>
<dbReference type="AlphaFoldDB" id="A0A1V9XGK9"/>
<sequence>MLSRKVKREIREINQLTPDVKPQFNVLGAPPAGSMYAPHDSSMPPPHMGLSGGGYPTPGVPPATFAPPGQSSQPGLFNDPNQYASASAPSAYGHPSMVASGTTMSPVSAPSSIGFQSSQGPQEGFSQQRHQLMNSRLKSLIQQRASQKEPEQNSQDGFRSPAQTPTTPTGAAPDGSPFYQSAGSGSQPEWGGSSGPGQSAPLNPVVKLEAPDRGQDPRTGPPSHSPATDMAAKASEASDRSPGNLSVGRQTPQSQGPMPGYALQGSFASPKSGTHGFPQSPRHFEGQQEPSASGGSLNLINLPVASYPGHLVGYPPTSAPYDPQAPQLPGFSKPGAFYQSGPTEPFGALPPHTEAGLYGASGPLPSMSGMAGGFGLSALPPMQAGAQTSNAGLNLPGADPWWNRLERIKTHEAPTADERTSDSAFPQATI</sequence>
<feature type="region of interest" description="Disordered" evidence="1">
    <location>
        <begin position="408"/>
        <end position="430"/>
    </location>
</feature>
<feature type="compositionally biased region" description="Polar residues" evidence="1">
    <location>
        <begin position="99"/>
        <end position="145"/>
    </location>
</feature>
<protein>
    <submittedName>
        <fullName evidence="2">Uncharacterized protein</fullName>
    </submittedName>
</protein>
<feature type="compositionally biased region" description="Polar residues" evidence="1">
    <location>
        <begin position="178"/>
        <end position="187"/>
    </location>
</feature>
<dbReference type="OrthoDB" id="10414020at2759"/>
<comment type="caution">
    <text evidence="2">The sequence shown here is derived from an EMBL/GenBank/DDBJ whole genome shotgun (WGS) entry which is preliminary data.</text>
</comment>
<dbReference type="Proteomes" id="UP000192247">
    <property type="component" value="Unassembled WGS sequence"/>
</dbReference>